<evidence type="ECO:0000256" key="1">
    <source>
        <dbReference type="SAM" id="Phobius"/>
    </source>
</evidence>
<keyword evidence="1" id="KW-1133">Transmembrane helix</keyword>
<dbReference type="EMBL" id="ML996081">
    <property type="protein sequence ID" value="KAF2156937.1"/>
    <property type="molecule type" value="Genomic_DNA"/>
</dbReference>
<reference evidence="2" key="1">
    <citation type="journal article" date="2020" name="Stud. Mycol.">
        <title>101 Dothideomycetes genomes: a test case for predicting lifestyles and emergence of pathogens.</title>
        <authorList>
            <person name="Haridas S."/>
            <person name="Albert R."/>
            <person name="Binder M."/>
            <person name="Bloem J."/>
            <person name="Labutti K."/>
            <person name="Salamov A."/>
            <person name="Andreopoulos B."/>
            <person name="Baker S."/>
            <person name="Barry K."/>
            <person name="Bills G."/>
            <person name="Bluhm B."/>
            <person name="Cannon C."/>
            <person name="Castanera R."/>
            <person name="Culley D."/>
            <person name="Daum C."/>
            <person name="Ezra D."/>
            <person name="Gonzalez J."/>
            <person name="Henrissat B."/>
            <person name="Kuo A."/>
            <person name="Liang C."/>
            <person name="Lipzen A."/>
            <person name="Lutzoni F."/>
            <person name="Magnuson J."/>
            <person name="Mondo S."/>
            <person name="Nolan M."/>
            <person name="Ohm R."/>
            <person name="Pangilinan J."/>
            <person name="Park H.-J."/>
            <person name="Ramirez L."/>
            <person name="Alfaro M."/>
            <person name="Sun H."/>
            <person name="Tritt A."/>
            <person name="Yoshinaga Y."/>
            <person name="Zwiers L.-H."/>
            <person name="Turgeon B."/>
            <person name="Goodwin S."/>
            <person name="Spatafora J."/>
            <person name="Crous P."/>
            <person name="Grigoriev I."/>
        </authorList>
    </citation>
    <scope>NUCLEOTIDE SEQUENCE</scope>
    <source>
        <strain evidence="2">CBS 260.36</strain>
    </source>
</reference>
<organism evidence="2 3">
    <name type="scientific">Myriangium duriaei CBS 260.36</name>
    <dbReference type="NCBI Taxonomy" id="1168546"/>
    <lineage>
        <taxon>Eukaryota</taxon>
        <taxon>Fungi</taxon>
        <taxon>Dikarya</taxon>
        <taxon>Ascomycota</taxon>
        <taxon>Pezizomycotina</taxon>
        <taxon>Dothideomycetes</taxon>
        <taxon>Dothideomycetidae</taxon>
        <taxon>Myriangiales</taxon>
        <taxon>Myriangiaceae</taxon>
        <taxon>Myriangium</taxon>
    </lineage>
</organism>
<keyword evidence="1" id="KW-0812">Transmembrane</keyword>
<keyword evidence="1" id="KW-0472">Membrane</keyword>
<gene>
    <name evidence="2" type="ORF">K461DRAFT_7451</name>
</gene>
<comment type="caution">
    <text evidence="2">The sequence shown here is derived from an EMBL/GenBank/DDBJ whole genome shotgun (WGS) entry which is preliminary data.</text>
</comment>
<name>A0A9P4J7S9_9PEZI</name>
<sequence>MSPPRSPTLDYPFRLSLPCSSRVFPSGRSEIRPKSQSFPALSSDLLVQLALCAPACRCLNRCKLSSPAAAQVFLLSSPWQSLLSSQVNVTVGSDLVGCYPSNAHIGLSSVYLIATAVTPYLVIHLFLPKRRRCARILRYS</sequence>
<dbReference type="AlphaFoldDB" id="A0A9P4J7S9"/>
<protein>
    <submittedName>
        <fullName evidence="2">Uncharacterized protein</fullName>
    </submittedName>
</protein>
<proteinExistence type="predicted"/>
<evidence type="ECO:0000313" key="3">
    <source>
        <dbReference type="Proteomes" id="UP000799439"/>
    </source>
</evidence>
<feature type="transmembrane region" description="Helical" evidence="1">
    <location>
        <begin position="109"/>
        <end position="127"/>
    </location>
</feature>
<accession>A0A9P4J7S9</accession>
<evidence type="ECO:0000313" key="2">
    <source>
        <dbReference type="EMBL" id="KAF2156937.1"/>
    </source>
</evidence>
<dbReference type="Proteomes" id="UP000799439">
    <property type="component" value="Unassembled WGS sequence"/>
</dbReference>
<keyword evidence="3" id="KW-1185">Reference proteome</keyword>